<dbReference type="AlphaFoldDB" id="A0A1H6FEH6"/>
<dbReference type="NCBIfam" id="TIGR01730">
    <property type="entry name" value="RND_mfp"/>
    <property type="match status" value="1"/>
</dbReference>
<name>A0A1H6FEH6_9GAMM</name>
<feature type="coiled-coil region" evidence="2">
    <location>
        <begin position="140"/>
        <end position="167"/>
    </location>
</feature>
<organism evidence="3 4">
    <name type="scientific">Candidatus Venteria ishoeyi</name>
    <dbReference type="NCBI Taxonomy" id="1899563"/>
    <lineage>
        <taxon>Bacteria</taxon>
        <taxon>Pseudomonadati</taxon>
        <taxon>Pseudomonadota</taxon>
        <taxon>Gammaproteobacteria</taxon>
        <taxon>Thiotrichales</taxon>
        <taxon>Thiotrichaceae</taxon>
        <taxon>Venteria</taxon>
    </lineage>
</organism>
<dbReference type="GO" id="GO:1990281">
    <property type="term" value="C:efflux pump complex"/>
    <property type="evidence" value="ECO:0007669"/>
    <property type="project" value="TreeGrafter"/>
</dbReference>
<reference evidence="3 4" key="1">
    <citation type="submission" date="2016-10" db="EMBL/GenBank/DDBJ databases">
        <authorList>
            <person name="de Groot N.N."/>
        </authorList>
    </citation>
    <scope>NUCLEOTIDE SEQUENCE [LARGE SCALE GENOMIC DNA]</scope>
    <source>
        <strain evidence="3">MBHS1</strain>
    </source>
</reference>
<evidence type="ECO:0000256" key="1">
    <source>
        <dbReference type="ARBA" id="ARBA00009477"/>
    </source>
</evidence>
<dbReference type="EMBL" id="FMSV02000549">
    <property type="protein sequence ID" value="SEH08447.1"/>
    <property type="molecule type" value="Genomic_DNA"/>
</dbReference>
<evidence type="ECO:0000256" key="2">
    <source>
        <dbReference type="SAM" id="Coils"/>
    </source>
</evidence>
<comment type="similarity">
    <text evidence="1">Belongs to the membrane fusion protein (MFP) (TC 8.A.1) family.</text>
</comment>
<dbReference type="GO" id="GO:0015562">
    <property type="term" value="F:efflux transmembrane transporter activity"/>
    <property type="evidence" value="ECO:0007669"/>
    <property type="project" value="TreeGrafter"/>
</dbReference>
<keyword evidence="4" id="KW-1185">Reference proteome</keyword>
<evidence type="ECO:0000313" key="3">
    <source>
        <dbReference type="EMBL" id="SEH08447.1"/>
    </source>
</evidence>
<dbReference type="SUPFAM" id="SSF111369">
    <property type="entry name" value="HlyD-like secretion proteins"/>
    <property type="match status" value="1"/>
</dbReference>
<proteinExistence type="inferred from homology"/>
<gene>
    <name evidence="3" type="ORF">MBHS_04339</name>
</gene>
<dbReference type="Proteomes" id="UP000236724">
    <property type="component" value="Unassembled WGS sequence"/>
</dbReference>
<dbReference type="Gene3D" id="2.40.50.100">
    <property type="match status" value="1"/>
</dbReference>
<protein>
    <submittedName>
        <fullName evidence="3">Putative efflux pump membrane fusion protein</fullName>
    </submittedName>
</protein>
<dbReference type="OrthoDB" id="9806939at2"/>
<sequence length="343" mass="38476">MADDGCALSALLSRIKNMPLVFVLFIILFAFSASSHADADTFRIQTAKQLVALYGFTRAARTMPLISEVSGKVLKVNSDIGEAIPESGVFTCLDDTFTQLDKQANQIEQKRLRTDVAYYQKETQRQQKLIKRKSTSQSDLDAMQRLLTNTRQQLKVLKIEQKRLQERLSRFCIQAPTGWRVISRHIEPGQWVSTGQTLATIGDFQRLHIPLLLSPQELAALQQQAQIQVTLADVRQGLVQAKIARIAPDFDEQTRKTRVELVLSESLAMSRGGLRVRLQLELDDHSKAFVVPDSALQTRYDTSMLQRENGQTVSVVILGQGAVTNTSRIVSPEIHAGDVFMRE</sequence>
<dbReference type="Gene3D" id="1.10.287.470">
    <property type="entry name" value="Helix hairpin bin"/>
    <property type="match status" value="1"/>
</dbReference>
<evidence type="ECO:0000313" key="4">
    <source>
        <dbReference type="Proteomes" id="UP000236724"/>
    </source>
</evidence>
<keyword evidence="2" id="KW-0175">Coiled coil</keyword>
<dbReference type="Gene3D" id="2.40.30.170">
    <property type="match status" value="1"/>
</dbReference>
<dbReference type="PANTHER" id="PTHR30469">
    <property type="entry name" value="MULTIDRUG RESISTANCE PROTEIN MDTA"/>
    <property type="match status" value="1"/>
</dbReference>
<accession>A0A1H6FEH6</accession>
<dbReference type="InterPro" id="IPR006143">
    <property type="entry name" value="RND_pump_MFP"/>
</dbReference>